<name>A0A8S2S5B0_9BILA</name>
<reference evidence="2" key="1">
    <citation type="submission" date="2021-02" db="EMBL/GenBank/DDBJ databases">
        <authorList>
            <person name="Nowell W R."/>
        </authorList>
    </citation>
    <scope>NUCLEOTIDE SEQUENCE</scope>
</reference>
<dbReference type="Proteomes" id="UP000681967">
    <property type="component" value="Unassembled WGS sequence"/>
</dbReference>
<dbReference type="Proteomes" id="UP000681720">
    <property type="component" value="Unassembled WGS sequence"/>
</dbReference>
<organism evidence="2 4">
    <name type="scientific">Rotaria magnacalcarata</name>
    <dbReference type="NCBI Taxonomy" id="392030"/>
    <lineage>
        <taxon>Eukaryota</taxon>
        <taxon>Metazoa</taxon>
        <taxon>Spiralia</taxon>
        <taxon>Gnathifera</taxon>
        <taxon>Rotifera</taxon>
        <taxon>Eurotatoria</taxon>
        <taxon>Bdelloidea</taxon>
        <taxon>Philodinida</taxon>
        <taxon>Philodinidae</taxon>
        <taxon>Rotaria</taxon>
    </lineage>
</organism>
<dbReference type="AlphaFoldDB" id="A0A8S2S5B0"/>
<evidence type="ECO:0000313" key="2">
    <source>
        <dbReference type="EMBL" id="CAF4205913.1"/>
    </source>
</evidence>
<gene>
    <name evidence="2" type="ORF">BYL167_LOCUS23830</name>
    <name evidence="3" type="ORF">GIL414_LOCUS27045</name>
</gene>
<protein>
    <submittedName>
        <fullName evidence="2">Uncharacterized protein</fullName>
    </submittedName>
</protein>
<dbReference type="EMBL" id="CAJOBJ010041577">
    <property type="protein sequence ID" value="CAF4329174.1"/>
    <property type="molecule type" value="Genomic_DNA"/>
</dbReference>
<proteinExistence type="predicted"/>
<sequence>LVLKNYVYRRHLSIGSGGGNSGPPSPAISTTSTDDGSIDFL</sequence>
<accession>A0A8S2S5B0</accession>
<evidence type="ECO:0000313" key="3">
    <source>
        <dbReference type="EMBL" id="CAF4329174.1"/>
    </source>
</evidence>
<comment type="caution">
    <text evidence="2">The sequence shown here is derived from an EMBL/GenBank/DDBJ whole genome shotgun (WGS) entry which is preliminary data.</text>
</comment>
<evidence type="ECO:0000256" key="1">
    <source>
        <dbReference type="SAM" id="MobiDB-lite"/>
    </source>
</evidence>
<dbReference type="EMBL" id="CAJOBH010018378">
    <property type="protein sequence ID" value="CAF4205913.1"/>
    <property type="molecule type" value="Genomic_DNA"/>
</dbReference>
<evidence type="ECO:0000313" key="4">
    <source>
        <dbReference type="Proteomes" id="UP000681967"/>
    </source>
</evidence>
<feature type="region of interest" description="Disordered" evidence="1">
    <location>
        <begin position="13"/>
        <end position="41"/>
    </location>
</feature>
<feature type="non-terminal residue" evidence="2">
    <location>
        <position position="1"/>
    </location>
</feature>